<gene>
    <name evidence="2" type="ORF">ABXZ36_04630</name>
</gene>
<dbReference type="EMBL" id="JBEXAE010000002">
    <property type="protein sequence ID" value="MET6989931.1"/>
    <property type="molecule type" value="Genomic_DNA"/>
</dbReference>
<evidence type="ECO:0000313" key="2">
    <source>
        <dbReference type="EMBL" id="MET6989931.1"/>
    </source>
</evidence>
<keyword evidence="3" id="KW-1185">Reference proteome</keyword>
<comment type="caution">
    <text evidence="2">The sequence shown here is derived from an EMBL/GenBank/DDBJ whole genome shotgun (WGS) entry which is preliminary data.</text>
</comment>
<keyword evidence="1" id="KW-0812">Transmembrane</keyword>
<dbReference type="RefSeq" id="WP_354614311.1">
    <property type="nucleotide sequence ID" value="NZ_JBEXAE010000002.1"/>
</dbReference>
<evidence type="ECO:0008006" key="4">
    <source>
        <dbReference type="Google" id="ProtNLM"/>
    </source>
</evidence>
<organism evidence="2 3">
    <name type="scientific">Sediminicola arcticus</name>
    <dbReference type="NCBI Taxonomy" id="1574308"/>
    <lineage>
        <taxon>Bacteria</taxon>
        <taxon>Pseudomonadati</taxon>
        <taxon>Bacteroidota</taxon>
        <taxon>Flavobacteriia</taxon>
        <taxon>Flavobacteriales</taxon>
        <taxon>Flavobacteriaceae</taxon>
        <taxon>Sediminicola</taxon>
    </lineage>
</organism>
<name>A0ABV2SRZ4_9FLAO</name>
<keyword evidence="1" id="KW-0472">Membrane</keyword>
<evidence type="ECO:0000256" key="1">
    <source>
        <dbReference type="SAM" id="Phobius"/>
    </source>
</evidence>
<proteinExistence type="predicted"/>
<dbReference type="Proteomes" id="UP001549799">
    <property type="component" value="Unassembled WGS sequence"/>
</dbReference>
<feature type="transmembrane region" description="Helical" evidence="1">
    <location>
        <begin position="35"/>
        <end position="64"/>
    </location>
</feature>
<protein>
    <recommendedName>
        <fullName evidence="4">Competence protein</fullName>
    </recommendedName>
</protein>
<accession>A0ABV2SRZ4</accession>
<sequence length="116" mass="13452">MVFQELKHHLKEADGHVKSYLDHSEEYFKLKVFKIYMGVVTMVAKSLIIGFVVLLASILLSIAASYWIGDVLDNDIMGFLLVGLFYVFLAIFLYVFRERLTVPLLKKCSEFYFDDL</sequence>
<evidence type="ECO:0000313" key="3">
    <source>
        <dbReference type="Proteomes" id="UP001549799"/>
    </source>
</evidence>
<feature type="transmembrane region" description="Helical" evidence="1">
    <location>
        <begin position="76"/>
        <end position="96"/>
    </location>
</feature>
<keyword evidence="1" id="KW-1133">Transmembrane helix</keyword>
<reference evidence="2 3" key="1">
    <citation type="submission" date="2024-07" db="EMBL/GenBank/DDBJ databases">
        <title>The genome sequence of type strain Sediminicola arcticus GDMCC 1.2805.</title>
        <authorList>
            <person name="Liu Y."/>
        </authorList>
    </citation>
    <scope>NUCLEOTIDE SEQUENCE [LARGE SCALE GENOMIC DNA]</scope>
    <source>
        <strain evidence="2 3">GDMCC 1.2805</strain>
    </source>
</reference>